<keyword evidence="8 17" id="KW-0235">DNA replication</keyword>
<feature type="binding site" evidence="17">
    <location>
        <position position="44"/>
    </location>
    <ligand>
        <name>Mg(2+)</name>
        <dbReference type="ChEBI" id="CHEBI:18420"/>
    </ligand>
</feature>
<keyword evidence="6 17" id="KW-0808">Transferase</keyword>
<dbReference type="InterPro" id="IPR001126">
    <property type="entry name" value="UmuC"/>
</dbReference>
<keyword evidence="7 17" id="KW-0548">Nucleotidyltransferase</keyword>
<sequence>MTTLCRDCFSLLDEPPADGRCPRCRHRRLVAHPELTALSIAHLDCDAFYASVEKRDDPSLRDKPVIVGGGHRGVVSAACYVARLYGVRSAMPMFKALAACPDAVVIKPNMAKYREAGEEIRRRMRALTPLVEPLSIDEAFLDLTGTEKLHHGAPAVTLARLAAEIERELSLTVSIGLSCNKFLAKIASDLDKPRGFAVIGAAEAKDFLADRPVSLLWGVGKALNASLEREGIRRIRDLWPYEEAELIARHGAMGRRLYRMSRGLDDRRVDPDAPTKSISAETTFDSNLSDPEALLAELWPLCETVARRLRKAGLGGRTVTLKLKTGQFRNITRSRSLSSPTQLADILYREGKALLLAAADGTAFRLIGIGASELGPAAEADQPDLLEPDRARRAQVARAVESVRERLGSEAITRGRGLTRPGPGKAPR</sequence>
<evidence type="ECO:0000256" key="4">
    <source>
        <dbReference type="ARBA" id="ARBA00022457"/>
    </source>
</evidence>
<dbReference type="EMBL" id="FWZX01000007">
    <property type="protein sequence ID" value="SMF20820.1"/>
    <property type="molecule type" value="Genomic_DNA"/>
</dbReference>
<dbReference type="InterPro" id="IPR043502">
    <property type="entry name" value="DNA/RNA_pol_sf"/>
</dbReference>
<keyword evidence="5 17" id="KW-0963">Cytoplasm</keyword>
<dbReference type="GO" id="GO:0006261">
    <property type="term" value="P:DNA-templated DNA replication"/>
    <property type="evidence" value="ECO:0007669"/>
    <property type="project" value="UniProtKB-UniRule"/>
</dbReference>
<evidence type="ECO:0000256" key="14">
    <source>
        <dbReference type="ARBA" id="ARBA00023204"/>
    </source>
</evidence>
<dbReference type="PANTHER" id="PTHR11076:SF33">
    <property type="entry name" value="DNA POLYMERASE KAPPA"/>
    <property type="match status" value="1"/>
</dbReference>
<dbReference type="NCBIfam" id="NF002751">
    <property type="entry name" value="PRK02794.1"/>
    <property type="match status" value="1"/>
</dbReference>
<dbReference type="HAMAP" id="MF_01113">
    <property type="entry name" value="DNApol_IV"/>
    <property type="match status" value="1"/>
</dbReference>
<evidence type="ECO:0000313" key="20">
    <source>
        <dbReference type="EMBL" id="SMF20820.1"/>
    </source>
</evidence>
<comment type="function">
    <text evidence="15 17">Poorly processive, error-prone DNA polymerase involved in untargeted mutagenesis. Copies undamaged DNA at stalled replication forks, which arise in vivo from mismatched or misaligned primer ends. These misaligned primers can be extended by PolIV. Exhibits no 3'-5' exonuclease (proofreading) activity. May be involved in translesional synthesis, in conjunction with the beta clamp from PolIII.</text>
</comment>
<keyword evidence="14 17" id="KW-0234">DNA repair</keyword>
<dbReference type="SUPFAM" id="SSF100879">
    <property type="entry name" value="Lesion bypass DNA polymerase (Y-family), little finger domain"/>
    <property type="match status" value="1"/>
</dbReference>
<dbReference type="RefSeq" id="WP_085122756.1">
    <property type="nucleotide sequence ID" value="NZ_FWZX01000007.1"/>
</dbReference>
<evidence type="ECO:0000256" key="17">
    <source>
        <dbReference type="HAMAP-Rule" id="MF_01113"/>
    </source>
</evidence>
<dbReference type="CDD" id="cd03586">
    <property type="entry name" value="PolY_Pol_IV_kappa"/>
    <property type="match status" value="1"/>
</dbReference>
<protein>
    <recommendedName>
        <fullName evidence="17">DNA polymerase IV</fullName>
        <shortName evidence="17">Pol IV</shortName>
        <ecNumber evidence="17">2.7.7.7</ecNumber>
    </recommendedName>
</protein>
<evidence type="ECO:0000256" key="13">
    <source>
        <dbReference type="ARBA" id="ARBA00023125"/>
    </source>
</evidence>
<evidence type="ECO:0000256" key="15">
    <source>
        <dbReference type="ARBA" id="ARBA00025589"/>
    </source>
</evidence>
<dbReference type="STRING" id="560819.SAMN05428998_10750"/>
<evidence type="ECO:0000256" key="7">
    <source>
        <dbReference type="ARBA" id="ARBA00022695"/>
    </source>
</evidence>
<feature type="binding site" evidence="17">
    <location>
        <position position="137"/>
    </location>
    <ligand>
        <name>Mg(2+)</name>
        <dbReference type="ChEBI" id="CHEBI:18420"/>
    </ligand>
</feature>
<keyword evidence="10 17" id="KW-0227">DNA damage</keyword>
<keyword evidence="12 17" id="KW-0239">DNA-directed DNA polymerase</keyword>
<evidence type="ECO:0000256" key="12">
    <source>
        <dbReference type="ARBA" id="ARBA00022932"/>
    </source>
</evidence>
<dbReference type="GO" id="GO:0042276">
    <property type="term" value="P:error-prone translesion synthesis"/>
    <property type="evidence" value="ECO:0007669"/>
    <property type="project" value="TreeGrafter"/>
</dbReference>
<evidence type="ECO:0000256" key="9">
    <source>
        <dbReference type="ARBA" id="ARBA00022723"/>
    </source>
</evidence>
<dbReference type="AlphaFoldDB" id="A0A1Y6BN80"/>
<dbReference type="Gene3D" id="3.30.1490.100">
    <property type="entry name" value="DNA polymerase, Y-family, little finger domain"/>
    <property type="match status" value="1"/>
</dbReference>
<evidence type="ECO:0000256" key="8">
    <source>
        <dbReference type="ARBA" id="ARBA00022705"/>
    </source>
</evidence>
<dbReference type="GO" id="GO:0005829">
    <property type="term" value="C:cytosol"/>
    <property type="evidence" value="ECO:0007669"/>
    <property type="project" value="TreeGrafter"/>
</dbReference>
<dbReference type="GO" id="GO:0003684">
    <property type="term" value="F:damaged DNA binding"/>
    <property type="evidence" value="ECO:0007669"/>
    <property type="project" value="InterPro"/>
</dbReference>
<dbReference type="GO" id="GO:0009432">
    <property type="term" value="P:SOS response"/>
    <property type="evidence" value="ECO:0007669"/>
    <property type="project" value="TreeGrafter"/>
</dbReference>
<feature type="site" description="Substrate discrimination" evidence="17">
    <location>
        <position position="49"/>
    </location>
</feature>
<dbReference type="InterPro" id="IPR022880">
    <property type="entry name" value="DNApol_IV"/>
</dbReference>
<comment type="catalytic activity">
    <reaction evidence="16 17">
        <text>DNA(n) + a 2'-deoxyribonucleoside 5'-triphosphate = DNA(n+1) + diphosphate</text>
        <dbReference type="Rhea" id="RHEA:22508"/>
        <dbReference type="Rhea" id="RHEA-COMP:17339"/>
        <dbReference type="Rhea" id="RHEA-COMP:17340"/>
        <dbReference type="ChEBI" id="CHEBI:33019"/>
        <dbReference type="ChEBI" id="CHEBI:61560"/>
        <dbReference type="ChEBI" id="CHEBI:173112"/>
        <dbReference type="EC" id="2.7.7.7"/>
    </reaction>
</comment>
<keyword evidence="4 17" id="KW-0515">Mutator protein</keyword>
<dbReference type="FunFam" id="3.40.1170.60:FF:000001">
    <property type="entry name" value="DNA polymerase IV"/>
    <property type="match status" value="1"/>
</dbReference>
<dbReference type="InterPro" id="IPR036775">
    <property type="entry name" value="DNA_pol_Y-fam_lit_finger_sf"/>
</dbReference>
<comment type="cofactor">
    <cofactor evidence="17">
        <name>Mg(2+)</name>
        <dbReference type="ChEBI" id="CHEBI:18420"/>
    </cofactor>
    <text evidence="17">Binds 2 magnesium ions per subunit.</text>
</comment>
<evidence type="ECO:0000256" key="5">
    <source>
        <dbReference type="ARBA" id="ARBA00022490"/>
    </source>
</evidence>
<dbReference type="GO" id="GO:0006281">
    <property type="term" value="P:DNA repair"/>
    <property type="evidence" value="ECO:0007669"/>
    <property type="project" value="UniProtKB-UniRule"/>
</dbReference>
<dbReference type="NCBIfam" id="NF002677">
    <property type="entry name" value="PRK02406.1"/>
    <property type="match status" value="1"/>
</dbReference>
<comment type="subunit">
    <text evidence="3 17">Monomer.</text>
</comment>
<dbReference type="InterPro" id="IPR050116">
    <property type="entry name" value="DNA_polymerase-Y"/>
</dbReference>
<dbReference type="InterPro" id="IPR043128">
    <property type="entry name" value="Rev_trsase/Diguanyl_cyclase"/>
</dbReference>
<evidence type="ECO:0000256" key="18">
    <source>
        <dbReference type="SAM" id="MobiDB-lite"/>
    </source>
</evidence>
<keyword evidence="13 17" id="KW-0238">DNA-binding</keyword>
<keyword evidence="9 17" id="KW-0479">Metal-binding</keyword>
<evidence type="ECO:0000256" key="16">
    <source>
        <dbReference type="ARBA" id="ARBA00049244"/>
    </source>
</evidence>
<feature type="compositionally biased region" description="Low complexity" evidence="18">
    <location>
        <begin position="414"/>
        <end position="428"/>
    </location>
</feature>
<name>A0A1Y6BN80_9PROT</name>
<evidence type="ECO:0000313" key="21">
    <source>
        <dbReference type="Proteomes" id="UP000192917"/>
    </source>
</evidence>
<organism evidence="20 21">
    <name type="scientific">Tistlia consotensis USBA 355</name>
    <dbReference type="NCBI Taxonomy" id="560819"/>
    <lineage>
        <taxon>Bacteria</taxon>
        <taxon>Pseudomonadati</taxon>
        <taxon>Pseudomonadota</taxon>
        <taxon>Alphaproteobacteria</taxon>
        <taxon>Rhodospirillales</taxon>
        <taxon>Rhodovibrionaceae</taxon>
        <taxon>Tistlia</taxon>
    </lineage>
</organism>
<dbReference type="SUPFAM" id="SSF56672">
    <property type="entry name" value="DNA/RNA polymerases"/>
    <property type="match status" value="1"/>
</dbReference>
<dbReference type="Gene3D" id="3.40.1170.60">
    <property type="match status" value="1"/>
</dbReference>
<proteinExistence type="inferred from homology"/>
<keyword evidence="21" id="KW-1185">Reference proteome</keyword>
<dbReference type="Pfam" id="PF11799">
    <property type="entry name" value="IMS_C"/>
    <property type="match status" value="1"/>
</dbReference>
<evidence type="ECO:0000256" key="6">
    <source>
        <dbReference type="ARBA" id="ARBA00022679"/>
    </source>
</evidence>
<dbReference type="Gene3D" id="3.30.70.270">
    <property type="match status" value="1"/>
</dbReference>
<dbReference type="Pfam" id="PF00817">
    <property type="entry name" value="IMS"/>
    <property type="match status" value="1"/>
</dbReference>
<reference evidence="20 21" key="1">
    <citation type="submission" date="2017-04" db="EMBL/GenBank/DDBJ databases">
        <authorList>
            <person name="Afonso C.L."/>
            <person name="Miller P.J."/>
            <person name="Scott M.A."/>
            <person name="Spackman E."/>
            <person name="Goraichik I."/>
            <person name="Dimitrov K.M."/>
            <person name="Suarez D.L."/>
            <person name="Swayne D.E."/>
        </authorList>
    </citation>
    <scope>NUCLEOTIDE SEQUENCE [LARGE SCALE GENOMIC DNA]</scope>
    <source>
        <strain evidence="20 21">USBA 355</strain>
    </source>
</reference>
<evidence type="ECO:0000256" key="3">
    <source>
        <dbReference type="ARBA" id="ARBA00011245"/>
    </source>
</evidence>
<evidence type="ECO:0000256" key="11">
    <source>
        <dbReference type="ARBA" id="ARBA00022842"/>
    </source>
</evidence>
<dbReference type="PROSITE" id="PS50173">
    <property type="entry name" value="UMUC"/>
    <property type="match status" value="1"/>
</dbReference>
<accession>A0A1Y6BN80</accession>
<comment type="similarity">
    <text evidence="2 17">Belongs to the DNA polymerase type-Y family.</text>
</comment>
<dbReference type="FunFam" id="3.30.1490.100:FF:000004">
    <property type="entry name" value="DNA polymerase IV"/>
    <property type="match status" value="1"/>
</dbReference>
<evidence type="ECO:0000256" key="2">
    <source>
        <dbReference type="ARBA" id="ARBA00010945"/>
    </source>
</evidence>
<gene>
    <name evidence="17" type="primary">dinB</name>
    <name evidence="20" type="ORF">SAMN05428998_10750</name>
</gene>
<dbReference type="PANTHER" id="PTHR11076">
    <property type="entry name" value="DNA REPAIR POLYMERASE UMUC / TRANSFERASE FAMILY MEMBER"/>
    <property type="match status" value="1"/>
</dbReference>
<evidence type="ECO:0000256" key="1">
    <source>
        <dbReference type="ARBA" id="ARBA00004496"/>
    </source>
</evidence>
<keyword evidence="11 17" id="KW-0460">Magnesium</keyword>
<dbReference type="InterPro" id="IPR017961">
    <property type="entry name" value="DNA_pol_Y-fam_little_finger"/>
</dbReference>
<comment type="subcellular location">
    <subcellularLocation>
        <location evidence="1 17">Cytoplasm</location>
    </subcellularLocation>
</comment>
<dbReference type="Gene3D" id="1.10.150.20">
    <property type="entry name" value="5' to 3' exonuclease, C-terminal subdomain"/>
    <property type="match status" value="1"/>
</dbReference>
<feature type="active site" evidence="17">
    <location>
        <position position="138"/>
    </location>
</feature>
<dbReference type="GO" id="GO:0003887">
    <property type="term" value="F:DNA-directed DNA polymerase activity"/>
    <property type="evidence" value="ECO:0007669"/>
    <property type="project" value="UniProtKB-UniRule"/>
</dbReference>
<dbReference type="GO" id="GO:0000287">
    <property type="term" value="F:magnesium ion binding"/>
    <property type="evidence" value="ECO:0007669"/>
    <property type="project" value="UniProtKB-UniRule"/>
</dbReference>
<dbReference type="EC" id="2.7.7.7" evidence="17"/>
<evidence type="ECO:0000259" key="19">
    <source>
        <dbReference type="PROSITE" id="PS50173"/>
    </source>
</evidence>
<evidence type="ECO:0000256" key="10">
    <source>
        <dbReference type="ARBA" id="ARBA00022763"/>
    </source>
</evidence>
<feature type="domain" description="UmuC" evidence="19">
    <location>
        <begin position="40"/>
        <end position="220"/>
    </location>
</feature>
<dbReference type="Proteomes" id="UP000192917">
    <property type="component" value="Unassembled WGS sequence"/>
</dbReference>
<feature type="region of interest" description="Disordered" evidence="18">
    <location>
        <begin position="408"/>
        <end position="428"/>
    </location>
</feature>